<dbReference type="Proteomes" id="UP000321805">
    <property type="component" value="Chromosome"/>
</dbReference>
<gene>
    <name evidence="4" type="ORF">FSW04_20035</name>
</gene>
<proteinExistence type="inferred from homology"/>
<dbReference type="PANTHER" id="PTHR22946:SF9">
    <property type="entry name" value="POLYKETIDE TRANSFERASE AF380"/>
    <property type="match status" value="1"/>
</dbReference>
<dbReference type="InterPro" id="IPR029058">
    <property type="entry name" value="AB_hydrolase_fold"/>
</dbReference>
<keyword evidence="2 4" id="KW-0378">Hydrolase</keyword>
<evidence type="ECO:0000313" key="4">
    <source>
        <dbReference type="EMBL" id="QEC49637.1"/>
    </source>
</evidence>
<dbReference type="Pfam" id="PF02129">
    <property type="entry name" value="Peptidase_S15"/>
    <property type="match status" value="1"/>
</dbReference>
<name>A0A5B8U9G9_9ACTN</name>
<dbReference type="InterPro" id="IPR050261">
    <property type="entry name" value="FrsA_esterase"/>
</dbReference>
<evidence type="ECO:0000256" key="1">
    <source>
        <dbReference type="ARBA" id="ARBA00008645"/>
    </source>
</evidence>
<keyword evidence="5" id="KW-1185">Reference proteome</keyword>
<feature type="domain" description="Xaa-Pro dipeptidyl-peptidase-like" evidence="3">
    <location>
        <begin position="10"/>
        <end position="135"/>
    </location>
</feature>
<reference evidence="4 5" key="1">
    <citation type="journal article" date="2018" name="J. Microbiol.">
        <title>Baekduia soli gen. nov., sp. nov., a novel bacterium isolated from the soil of Baekdu Mountain and proposal of a novel family name, Baekduiaceae fam. nov.</title>
        <authorList>
            <person name="An D.S."/>
            <person name="Siddiqi M.Z."/>
            <person name="Kim K.H."/>
            <person name="Yu H.S."/>
            <person name="Im W.T."/>
        </authorList>
    </citation>
    <scope>NUCLEOTIDE SEQUENCE [LARGE SCALE GENOMIC DNA]</scope>
    <source>
        <strain evidence="4 5">BR7-21</strain>
    </source>
</reference>
<dbReference type="RefSeq" id="WP_146922002.1">
    <property type="nucleotide sequence ID" value="NZ_CP042430.1"/>
</dbReference>
<protein>
    <submittedName>
        <fullName evidence="4">Alpha/beta fold hydrolase</fullName>
    </submittedName>
</protein>
<dbReference type="AlphaFoldDB" id="A0A5B8U9G9"/>
<evidence type="ECO:0000256" key="2">
    <source>
        <dbReference type="ARBA" id="ARBA00022801"/>
    </source>
</evidence>
<dbReference type="OrthoDB" id="5902829at2"/>
<dbReference type="InterPro" id="IPR000383">
    <property type="entry name" value="Xaa-Pro-like_dom"/>
</dbReference>
<dbReference type="PANTHER" id="PTHR22946">
    <property type="entry name" value="DIENELACTONE HYDROLASE DOMAIN-CONTAINING PROTEIN-RELATED"/>
    <property type="match status" value="1"/>
</dbReference>
<accession>A0A5B8U9G9</accession>
<evidence type="ECO:0000313" key="5">
    <source>
        <dbReference type="Proteomes" id="UP000321805"/>
    </source>
</evidence>
<dbReference type="GO" id="GO:0052689">
    <property type="term" value="F:carboxylic ester hydrolase activity"/>
    <property type="evidence" value="ECO:0007669"/>
    <property type="project" value="UniProtKB-ARBA"/>
</dbReference>
<comment type="similarity">
    <text evidence="1">Belongs to the AB hydrolase superfamily.</text>
</comment>
<evidence type="ECO:0000259" key="3">
    <source>
        <dbReference type="Pfam" id="PF02129"/>
    </source>
</evidence>
<dbReference type="SUPFAM" id="SSF53474">
    <property type="entry name" value="alpha/beta-Hydrolases"/>
    <property type="match status" value="1"/>
</dbReference>
<organism evidence="4 5">
    <name type="scientific">Baekduia soli</name>
    <dbReference type="NCBI Taxonomy" id="496014"/>
    <lineage>
        <taxon>Bacteria</taxon>
        <taxon>Bacillati</taxon>
        <taxon>Actinomycetota</taxon>
        <taxon>Thermoleophilia</taxon>
        <taxon>Solirubrobacterales</taxon>
        <taxon>Baekduiaceae</taxon>
        <taxon>Baekduia</taxon>
    </lineage>
</organism>
<dbReference type="Gene3D" id="3.40.50.1820">
    <property type="entry name" value="alpha/beta hydrolase"/>
    <property type="match status" value="2"/>
</dbReference>
<sequence length="302" mass="31863">MTFPSGDERCAAYVYRPEAAAGDVPCVVMAHGFSATRDDALPAFAERFAAAGMAVVLFDYRHFGRSTGEPRQLLDIGRQQDDYRAALRFARGLPGIDAARIALWGTSFSGGHVLALAAEDHDLAAAVAQVPFCDGIPTLLTVPLRNILRGTAYAIADVLVGLTGRRAVTIPAVGEPGSFAVMTAAEAAPGFAAITAPASRWSNAVAARIMFHVPAYRPGTRADRITCPLLVCVADRDETTPPGPAVAAAQRAPRGELRRYPFGHFDAYVGEGFERVVADELEFLVRRLAVGTGGAAARPATA</sequence>
<dbReference type="KEGG" id="bsol:FSW04_20035"/>
<dbReference type="EMBL" id="CP042430">
    <property type="protein sequence ID" value="QEC49637.1"/>
    <property type="molecule type" value="Genomic_DNA"/>
</dbReference>